<evidence type="ECO:0000313" key="2">
    <source>
        <dbReference type="EMBL" id="RLK47922.1"/>
    </source>
</evidence>
<evidence type="ECO:0000259" key="1">
    <source>
        <dbReference type="PROSITE" id="PS50043"/>
    </source>
</evidence>
<dbReference type="Proteomes" id="UP000273158">
    <property type="component" value="Unassembled WGS sequence"/>
</dbReference>
<protein>
    <submittedName>
        <fullName evidence="2">DNA-binding CsgD family transcriptional regulator</fullName>
    </submittedName>
</protein>
<organism evidence="2 3">
    <name type="scientific">Microbacterium telephonicum</name>
    <dbReference type="NCBI Taxonomy" id="1714841"/>
    <lineage>
        <taxon>Bacteria</taxon>
        <taxon>Bacillati</taxon>
        <taxon>Actinomycetota</taxon>
        <taxon>Actinomycetes</taxon>
        <taxon>Micrococcales</taxon>
        <taxon>Microbacteriaceae</taxon>
        <taxon>Microbacterium</taxon>
    </lineage>
</organism>
<evidence type="ECO:0000313" key="3">
    <source>
        <dbReference type="Proteomes" id="UP000273158"/>
    </source>
</evidence>
<keyword evidence="2" id="KW-0238">DNA-binding</keyword>
<feature type="domain" description="HTH luxR-type" evidence="1">
    <location>
        <begin position="749"/>
        <end position="814"/>
    </location>
</feature>
<dbReference type="EMBL" id="RCDB01000003">
    <property type="protein sequence ID" value="RLK47922.1"/>
    <property type="molecule type" value="Genomic_DNA"/>
</dbReference>
<dbReference type="SUPFAM" id="SSF46894">
    <property type="entry name" value="C-terminal effector domain of the bipartite response regulators"/>
    <property type="match status" value="1"/>
</dbReference>
<dbReference type="PROSITE" id="PS50043">
    <property type="entry name" value="HTH_LUXR_2"/>
    <property type="match status" value="1"/>
</dbReference>
<name>A0A498BX54_9MICO</name>
<dbReference type="SUPFAM" id="SSF52540">
    <property type="entry name" value="P-loop containing nucleoside triphosphate hydrolases"/>
    <property type="match status" value="1"/>
</dbReference>
<dbReference type="InterPro" id="IPR000792">
    <property type="entry name" value="Tscrpt_reg_LuxR_C"/>
</dbReference>
<dbReference type="GO" id="GO:0006355">
    <property type="term" value="P:regulation of DNA-templated transcription"/>
    <property type="evidence" value="ECO:0007669"/>
    <property type="project" value="InterPro"/>
</dbReference>
<dbReference type="PRINTS" id="PR00038">
    <property type="entry name" value="HTHLUXR"/>
</dbReference>
<dbReference type="CDD" id="cd06170">
    <property type="entry name" value="LuxR_C_like"/>
    <property type="match status" value="1"/>
</dbReference>
<accession>A0A498BX54</accession>
<dbReference type="InterPro" id="IPR036388">
    <property type="entry name" value="WH-like_DNA-bd_sf"/>
</dbReference>
<reference evidence="2 3" key="1">
    <citation type="journal article" date="2015" name="Stand. Genomic Sci.">
        <title>Genomic Encyclopedia of Bacterial and Archaeal Type Strains, Phase III: the genomes of soil and plant-associated and newly described type strains.</title>
        <authorList>
            <person name="Whitman W.B."/>
            <person name="Woyke T."/>
            <person name="Klenk H.P."/>
            <person name="Zhou Y."/>
            <person name="Lilburn T.G."/>
            <person name="Beck B.J."/>
            <person name="De Vos P."/>
            <person name="Vandamme P."/>
            <person name="Eisen J.A."/>
            <person name="Garrity G."/>
            <person name="Hugenholtz P."/>
            <person name="Kyrpides N.C."/>
        </authorList>
    </citation>
    <scope>NUCLEOTIDE SEQUENCE [LARGE SCALE GENOMIC DNA]</scope>
    <source>
        <strain evidence="2 3">S2T63</strain>
    </source>
</reference>
<sequence>MSTAPRSLLALGVPIAPTRGPGEDLARLIGDTAASALVGATLPVRGVVLGPAGSGKTAALDALRAELRARGLTVADRADAPAEHVVVLDDAHALDDAALEAASACVDDPDRSIVVAYRDHAAPPRLRALAARLEKTTAPVLLGTVEVEQIAEATRVPLACAHAIIRRTQGLTWLTLAALDAHDSGTCELDPEHRDLARGLRGGIAHRLAQVPAAARDAVEALCLFPPAEIAAQDPPEIGWDDAIEHGHAVGLLAVNGSPPSIVRAAVRASLPVHRITRLLALAHIGDDDEWDEDATASAPDRLQTRGDAVRADDPARALQLYREALVAGAAPSDLALRFGVAAFGTGDLDTAAAGVDRLLAHPEHPDRDDAQSAAAAVWAARGALAAGAPAAAPAVSAVSAARRALIDLGVGRRPQTAPAGTVADTLTVASDALTAALRGSLGLDVARAVDDLVLASELYSASRCDFPLVEPPAVVAAAAAMATGDLGVAASVLESAVDAGQGGAWARPRLRLWRAWVAIAAARPDEARSHLDAARDTATALQPRDRLIEAACETALARRYANTATLLAVFRDARPHLLRRRFDAYLLPFLGELMLAAVRVGAADAVDRHFDAAVEGLAALEDPPLWSPLLHWAGIQRGILLNRPELLVPHARALLAAAAHSPFAARLAEAGHVWTDVLGGTVEPLRVEAAAHALAHDGLAWDGARLAAHGAARTGDRQAYAQLLACARELHPKQVLQPEAVRPEATAPLGDGTPLSARELDVARLVVQGKTYVEIGQTLFISPRTAEHHIARIRRRLDANSRSELLTKLRDVLHSDDPTGREGAA</sequence>
<dbReference type="AlphaFoldDB" id="A0A498BX54"/>
<dbReference type="GO" id="GO:0003677">
    <property type="term" value="F:DNA binding"/>
    <property type="evidence" value="ECO:0007669"/>
    <property type="project" value="UniProtKB-KW"/>
</dbReference>
<gene>
    <name evidence="2" type="ORF">C7474_2521</name>
</gene>
<keyword evidence="3" id="KW-1185">Reference proteome</keyword>
<dbReference type="InterPro" id="IPR027417">
    <property type="entry name" value="P-loop_NTPase"/>
</dbReference>
<proteinExistence type="predicted"/>
<dbReference type="SMART" id="SM00421">
    <property type="entry name" value="HTH_LUXR"/>
    <property type="match status" value="1"/>
</dbReference>
<comment type="caution">
    <text evidence="2">The sequence shown here is derived from an EMBL/GenBank/DDBJ whole genome shotgun (WGS) entry which is preliminary data.</text>
</comment>
<dbReference type="Gene3D" id="1.10.10.10">
    <property type="entry name" value="Winged helix-like DNA-binding domain superfamily/Winged helix DNA-binding domain"/>
    <property type="match status" value="1"/>
</dbReference>
<dbReference type="Pfam" id="PF00196">
    <property type="entry name" value="GerE"/>
    <property type="match status" value="1"/>
</dbReference>
<dbReference type="InterPro" id="IPR016032">
    <property type="entry name" value="Sig_transdc_resp-reg_C-effctor"/>
</dbReference>